<evidence type="ECO:0000313" key="3">
    <source>
        <dbReference type="EMBL" id="GEP94145.1"/>
    </source>
</evidence>
<sequence>MKQTDLFKEVLLLALLILPMVYLGAIWNSLPEIIPTNFNLNGVPDRAGDKSEFLLLMIFLFFTNGLLYFLFRYIPRPGEDDTTEADVIAHVRAYYAIRFRIHIYLAVFTSMIIYLVSIGRELFLEKWVFAGVGILIVLIGFYLRRLEPNNFVGVRTPWTLKDDGIWKETHRMASLLWIFVGIGIIVGGIFLTVVSGVFLFIFAAGALAALPYIYSYRQYYKTQG</sequence>
<feature type="transmembrane region" description="Helical" evidence="1">
    <location>
        <begin position="174"/>
        <end position="191"/>
    </location>
</feature>
<feature type="domain" description="DUF1648" evidence="2">
    <location>
        <begin position="15"/>
        <end position="61"/>
    </location>
</feature>
<dbReference type="Pfam" id="PF13630">
    <property type="entry name" value="SdpI"/>
    <property type="match status" value="1"/>
</dbReference>
<proteinExistence type="predicted"/>
<dbReference type="Proteomes" id="UP000321436">
    <property type="component" value="Unassembled WGS sequence"/>
</dbReference>
<feature type="transmembrane region" description="Helical" evidence="1">
    <location>
        <begin position="126"/>
        <end position="143"/>
    </location>
</feature>
<dbReference type="PIRSF" id="PIRSF038959">
    <property type="entry name" value="SdpI"/>
    <property type="match status" value="1"/>
</dbReference>
<feature type="transmembrane region" description="Helical" evidence="1">
    <location>
        <begin position="12"/>
        <end position="30"/>
    </location>
</feature>
<evidence type="ECO:0000259" key="2">
    <source>
        <dbReference type="Pfam" id="PF07853"/>
    </source>
</evidence>
<gene>
    <name evidence="3" type="ORF">CCY01nite_04050</name>
</gene>
<feature type="transmembrane region" description="Helical" evidence="1">
    <location>
        <begin position="53"/>
        <end position="71"/>
    </location>
</feature>
<dbReference type="EMBL" id="BKAU01000001">
    <property type="protein sequence ID" value="GEP94145.1"/>
    <property type="molecule type" value="Genomic_DNA"/>
</dbReference>
<keyword evidence="4" id="KW-1185">Reference proteome</keyword>
<dbReference type="RefSeq" id="WP_186830852.1">
    <property type="nucleotide sequence ID" value="NZ_BKAU01000001.1"/>
</dbReference>
<keyword evidence="1" id="KW-1133">Transmembrane helix</keyword>
<dbReference type="InterPro" id="IPR012867">
    <property type="entry name" value="DUF1648"/>
</dbReference>
<dbReference type="PANTHER" id="PTHR37810:SF5">
    <property type="entry name" value="IMMUNITY PROTEIN SDPI"/>
    <property type="match status" value="1"/>
</dbReference>
<dbReference type="GO" id="GO:0009636">
    <property type="term" value="P:response to toxic substance"/>
    <property type="evidence" value="ECO:0007669"/>
    <property type="project" value="TreeGrafter"/>
</dbReference>
<dbReference type="InterPro" id="IPR026272">
    <property type="entry name" value="SdpI"/>
</dbReference>
<name>A0A512REL5_9BACT</name>
<evidence type="ECO:0000313" key="4">
    <source>
        <dbReference type="Proteomes" id="UP000321436"/>
    </source>
</evidence>
<accession>A0A512REL5</accession>
<feature type="transmembrane region" description="Helical" evidence="1">
    <location>
        <begin position="101"/>
        <end position="120"/>
    </location>
</feature>
<feature type="transmembrane region" description="Helical" evidence="1">
    <location>
        <begin position="197"/>
        <end position="214"/>
    </location>
</feature>
<keyword evidence="1" id="KW-0812">Transmembrane</keyword>
<reference evidence="3 4" key="1">
    <citation type="submission" date="2019-07" db="EMBL/GenBank/DDBJ databases">
        <title>Whole genome shotgun sequence of Chitinophaga cymbidii NBRC 109752.</title>
        <authorList>
            <person name="Hosoyama A."/>
            <person name="Uohara A."/>
            <person name="Ohji S."/>
            <person name="Ichikawa N."/>
        </authorList>
    </citation>
    <scope>NUCLEOTIDE SEQUENCE [LARGE SCALE GENOMIC DNA]</scope>
    <source>
        <strain evidence="3 4">NBRC 109752</strain>
    </source>
</reference>
<evidence type="ECO:0000256" key="1">
    <source>
        <dbReference type="SAM" id="Phobius"/>
    </source>
</evidence>
<dbReference type="AlphaFoldDB" id="A0A512REL5"/>
<organism evidence="3 4">
    <name type="scientific">Chitinophaga cymbidii</name>
    <dbReference type="NCBI Taxonomy" id="1096750"/>
    <lineage>
        <taxon>Bacteria</taxon>
        <taxon>Pseudomonadati</taxon>
        <taxon>Bacteroidota</taxon>
        <taxon>Chitinophagia</taxon>
        <taxon>Chitinophagales</taxon>
        <taxon>Chitinophagaceae</taxon>
        <taxon>Chitinophaga</taxon>
    </lineage>
</organism>
<comment type="caution">
    <text evidence="3">The sequence shown here is derived from an EMBL/GenBank/DDBJ whole genome shotgun (WGS) entry which is preliminary data.</text>
</comment>
<keyword evidence="1" id="KW-0472">Membrane</keyword>
<protein>
    <recommendedName>
        <fullName evidence="2">DUF1648 domain-containing protein</fullName>
    </recommendedName>
</protein>
<dbReference type="PANTHER" id="PTHR37810">
    <property type="entry name" value="IMMUNITY PROTEIN SDPI"/>
    <property type="match status" value="1"/>
</dbReference>
<dbReference type="Pfam" id="PF07853">
    <property type="entry name" value="DUF1648"/>
    <property type="match status" value="1"/>
</dbReference>
<dbReference type="InterPro" id="IPR025962">
    <property type="entry name" value="SdpI/YhfL"/>
</dbReference>